<feature type="transmembrane region" description="Helical" evidence="1">
    <location>
        <begin position="29"/>
        <end position="49"/>
    </location>
</feature>
<proteinExistence type="predicted"/>
<protein>
    <submittedName>
        <fullName evidence="2">Folate family ECF transporter S component</fullName>
    </submittedName>
</protein>
<dbReference type="Pfam" id="PF12822">
    <property type="entry name" value="ECF_trnsprt"/>
    <property type="match status" value="1"/>
</dbReference>
<comment type="caution">
    <text evidence="2">The sequence shown here is derived from an EMBL/GenBank/DDBJ whole genome shotgun (WGS) entry which is preliminary data.</text>
</comment>
<dbReference type="AlphaFoldDB" id="A0A6L5YC07"/>
<dbReference type="Proteomes" id="UP000473699">
    <property type="component" value="Unassembled WGS sequence"/>
</dbReference>
<name>A0A6L5YC07_9BACT</name>
<dbReference type="InterPro" id="IPR024529">
    <property type="entry name" value="ECF_trnsprt_substrate-spec"/>
</dbReference>
<sequence>MMTSGNPRSLGAGENRWLGSLREFRSIRVVAFCGVMCALAMILSAVATVNLGPYVKIGLSGIPNQVVDYLFGPAAGALFSGALEVIKFMLRPDGVYFPGFTLSAVLAGVIYGTVLYRRPLSVARVFVAHLLVKLIVNLGCNTLWLVILYKKAVWAIFPARAMTNLIRLPGDVLVTYLLLKTVERTILPLFGGRFSERK</sequence>
<keyword evidence="1" id="KW-1133">Transmembrane helix</keyword>
<dbReference type="Gene3D" id="1.10.1760.20">
    <property type="match status" value="1"/>
</dbReference>
<gene>
    <name evidence="2" type="ORF">FYJ74_06965</name>
</gene>
<feature type="transmembrane region" description="Helical" evidence="1">
    <location>
        <begin position="95"/>
        <end position="114"/>
    </location>
</feature>
<evidence type="ECO:0000256" key="1">
    <source>
        <dbReference type="SAM" id="Phobius"/>
    </source>
</evidence>
<reference evidence="2 3" key="1">
    <citation type="submission" date="2019-08" db="EMBL/GenBank/DDBJ databases">
        <title>In-depth cultivation of the pig gut microbiome towards novel bacterial diversity and tailored functional studies.</title>
        <authorList>
            <person name="Wylensek D."/>
            <person name="Hitch T.C.A."/>
            <person name="Clavel T."/>
        </authorList>
    </citation>
    <scope>NUCLEOTIDE SEQUENCE [LARGE SCALE GENOMIC DNA]</scope>
    <source>
        <strain evidence="2 3">SM-530-WT-4B</strain>
    </source>
</reference>
<keyword evidence="1" id="KW-0812">Transmembrane</keyword>
<feature type="transmembrane region" description="Helical" evidence="1">
    <location>
        <begin position="69"/>
        <end position="88"/>
    </location>
</feature>
<evidence type="ECO:0000313" key="2">
    <source>
        <dbReference type="EMBL" id="MST55771.1"/>
    </source>
</evidence>
<dbReference type="NCBIfam" id="TIGR04518">
    <property type="entry name" value="ECF_S_folT_fam"/>
    <property type="match status" value="1"/>
</dbReference>
<dbReference type="EMBL" id="VUNH01000006">
    <property type="protein sequence ID" value="MST55771.1"/>
    <property type="molecule type" value="Genomic_DNA"/>
</dbReference>
<dbReference type="RefSeq" id="WP_154528861.1">
    <property type="nucleotide sequence ID" value="NZ_VUNH01000006.1"/>
</dbReference>
<organism evidence="2 3">
    <name type="scientific">Pyramidobacter porci</name>
    <dbReference type="NCBI Taxonomy" id="2605789"/>
    <lineage>
        <taxon>Bacteria</taxon>
        <taxon>Thermotogati</taxon>
        <taxon>Synergistota</taxon>
        <taxon>Synergistia</taxon>
        <taxon>Synergistales</taxon>
        <taxon>Dethiosulfovibrionaceae</taxon>
        <taxon>Pyramidobacter</taxon>
    </lineage>
</organism>
<evidence type="ECO:0000313" key="3">
    <source>
        <dbReference type="Proteomes" id="UP000473699"/>
    </source>
</evidence>
<dbReference type="GO" id="GO:0022857">
    <property type="term" value="F:transmembrane transporter activity"/>
    <property type="evidence" value="ECO:0007669"/>
    <property type="project" value="InterPro"/>
</dbReference>
<dbReference type="InterPro" id="IPR030949">
    <property type="entry name" value="ECF_S_folate_fam"/>
</dbReference>
<accession>A0A6L5YC07</accession>
<keyword evidence="3" id="KW-1185">Reference proteome</keyword>
<keyword evidence="1" id="KW-0472">Membrane</keyword>
<feature type="transmembrane region" description="Helical" evidence="1">
    <location>
        <begin position="126"/>
        <end position="149"/>
    </location>
</feature>